<evidence type="ECO:0000313" key="2">
    <source>
        <dbReference type="Proteomes" id="UP000280696"/>
    </source>
</evidence>
<reference evidence="1 2" key="1">
    <citation type="submission" date="2018-09" db="EMBL/GenBank/DDBJ databases">
        <title>Murine metabolic-syndrome-specific gut microbial biobank.</title>
        <authorList>
            <person name="Liu C."/>
        </authorList>
    </citation>
    <scope>NUCLEOTIDE SEQUENCE [LARGE SCALE GENOMIC DNA]</scope>
    <source>
        <strain evidence="1 2">0.1xD8-82</strain>
    </source>
</reference>
<dbReference type="AlphaFoldDB" id="A0A3A9AHK2"/>
<gene>
    <name evidence="1" type="ORF">D7V94_13615</name>
</gene>
<sequence length="97" mass="11257">MAKKRNCRRTTDESIIHEKVVRMRKMTDRQLVNYVDEMVKKARSESLNQGKEQKKEASRLSAEDFVEEIGRIKGIGTATMYKIRELLNNRLEGNADA</sequence>
<comment type="caution">
    <text evidence="1">The sequence shown here is derived from an EMBL/GenBank/DDBJ whole genome shotgun (WGS) entry which is preliminary data.</text>
</comment>
<name>A0A3A9AHK2_9FIRM</name>
<dbReference type="EMBL" id="RAYQ01000014">
    <property type="protein sequence ID" value="RKI90544.1"/>
    <property type="molecule type" value="Genomic_DNA"/>
</dbReference>
<dbReference type="OrthoDB" id="1862884at2"/>
<evidence type="ECO:0000313" key="1">
    <source>
        <dbReference type="EMBL" id="RKI90544.1"/>
    </source>
</evidence>
<organism evidence="1 2">
    <name type="scientific">Parablautia intestinalis</name>
    <dbReference type="NCBI Taxonomy" id="2320100"/>
    <lineage>
        <taxon>Bacteria</taxon>
        <taxon>Bacillati</taxon>
        <taxon>Bacillota</taxon>
        <taxon>Clostridia</taxon>
        <taxon>Lachnospirales</taxon>
        <taxon>Lachnospiraceae</taxon>
        <taxon>Parablautia</taxon>
    </lineage>
</organism>
<proteinExistence type="predicted"/>
<protein>
    <submittedName>
        <fullName evidence="1">Uncharacterized protein</fullName>
    </submittedName>
</protein>
<keyword evidence="2" id="KW-1185">Reference proteome</keyword>
<accession>A0A3A9AHK2</accession>
<dbReference type="Proteomes" id="UP000280696">
    <property type="component" value="Unassembled WGS sequence"/>
</dbReference>